<keyword evidence="3" id="KW-1185">Reference proteome</keyword>
<evidence type="ECO:0000313" key="3">
    <source>
        <dbReference type="Proteomes" id="UP000198287"/>
    </source>
</evidence>
<dbReference type="Proteomes" id="UP000198287">
    <property type="component" value="Unassembled WGS sequence"/>
</dbReference>
<reference evidence="2 3" key="1">
    <citation type="submission" date="2015-12" db="EMBL/GenBank/DDBJ databases">
        <title>The genome of Folsomia candida.</title>
        <authorList>
            <person name="Faddeeva A."/>
            <person name="Derks M.F."/>
            <person name="Anvar Y."/>
            <person name="Smit S."/>
            <person name="Van Straalen N."/>
            <person name="Roelofs D."/>
        </authorList>
    </citation>
    <scope>NUCLEOTIDE SEQUENCE [LARGE SCALE GENOMIC DNA]</scope>
    <source>
        <strain evidence="2 3">VU population</strain>
        <tissue evidence="2">Whole body</tissue>
    </source>
</reference>
<accession>A0A226CY56</accession>
<dbReference type="AlphaFoldDB" id="A0A226CY56"/>
<proteinExistence type="predicted"/>
<evidence type="ECO:0000313" key="2">
    <source>
        <dbReference type="EMBL" id="OXA37720.1"/>
    </source>
</evidence>
<organism evidence="2 3">
    <name type="scientific">Folsomia candida</name>
    <name type="common">Springtail</name>
    <dbReference type="NCBI Taxonomy" id="158441"/>
    <lineage>
        <taxon>Eukaryota</taxon>
        <taxon>Metazoa</taxon>
        <taxon>Ecdysozoa</taxon>
        <taxon>Arthropoda</taxon>
        <taxon>Hexapoda</taxon>
        <taxon>Collembola</taxon>
        <taxon>Entomobryomorpha</taxon>
        <taxon>Isotomoidea</taxon>
        <taxon>Isotomidae</taxon>
        <taxon>Proisotominae</taxon>
        <taxon>Folsomia</taxon>
    </lineage>
</organism>
<name>A0A226CY56_FOLCA</name>
<dbReference type="EMBL" id="LNIX01000053">
    <property type="protein sequence ID" value="OXA37720.1"/>
    <property type="molecule type" value="Genomic_DNA"/>
</dbReference>
<gene>
    <name evidence="2" type="ORF">Fcan01_27509</name>
</gene>
<protein>
    <submittedName>
        <fullName evidence="2">Uncharacterized protein</fullName>
    </submittedName>
</protein>
<keyword evidence="1" id="KW-0732">Signal</keyword>
<feature type="chain" id="PRO_5013121600" evidence="1">
    <location>
        <begin position="33"/>
        <end position="218"/>
    </location>
</feature>
<evidence type="ECO:0000256" key="1">
    <source>
        <dbReference type="SAM" id="SignalP"/>
    </source>
</evidence>
<feature type="signal peptide" evidence="1">
    <location>
        <begin position="1"/>
        <end position="32"/>
    </location>
</feature>
<comment type="caution">
    <text evidence="2">The sequence shown here is derived from an EMBL/GenBank/DDBJ whole genome shotgun (WGS) entry which is preliminary data.</text>
</comment>
<sequence>MLIVFLFVARQFFHLLVASLTLLAFSWSACQAQSTCTQCTANGTQSCPADKFPRNTASTYEINCRDGPSILDPNYAEGREQRGTARLCKADRYREECNCVPEGAGTCRTDAACTEILQCGSGTISRCDKFIEGFEYCTSCRAECNSDLECSFLNCTGNTPYKKCAQNVCQCVECLQTSQCPDCTGFSKKLCRKIGDPKNTCACLNPYGVRKKNVSTIM</sequence>